<comment type="caution">
    <text evidence="1">The sequence shown here is derived from an EMBL/GenBank/DDBJ whole genome shotgun (WGS) entry which is preliminary data.</text>
</comment>
<reference evidence="1" key="1">
    <citation type="submission" date="2023-02" db="EMBL/GenBank/DDBJ databases">
        <title>Kitasatospora phosalacinea NBRC 14362.</title>
        <authorList>
            <person name="Ichikawa N."/>
            <person name="Sato H."/>
            <person name="Tonouchi N."/>
        </authorList>
    </citation>
    <scope>NUCLEOTIDE SEQUENCE</scope>
    <source>
        <strain evidence="1">NBRC 14362</strain>
    </source>
</reference>
<dbReference type="EMBL" id="BSRX01000059">
    <property type="protein sequence ID" value="GLW58760.1"/>
    <property type="molecule type" value="Genomic_DNA"/>
</dbReference>
<dbReference type="RefSeq" id="WP_158715273.1">
    <property type="nucleotide sequence ID" value="NZ_BSRX01000059.1"/>
</dbReference>
<evidence type="ECO:0000313" key="2">
    <source>
        <dbReference type="Proteomes" id="UP001165143"/>
    </source>
</evidence>
<dbReference type="OrthoDB" id="4262999at2"/>
<evidence type="ECO:0000313" key="1">
    <source>
        <dbReference type="EMBL" id="GLW58760.1"/>
    </source>
</evidence>
<organism evidence="1 2">
    <name type="scientific">Kitasatospora phosalacinea</name>
    <dbReference type="NCBI Taxonomy" id="2065"/>
    <lineage>
        <taxon>Bacteria</taxon>
        <taxon>Bacillati</taxon>
        <taxon>Actinomycetota</taxon>
        <taxon>Actinomycetes</taxon>
        <taxon>Kitasatosporales</taxon>
        <taxon>Streptomycetaceae</taxon>
        <taxon>Kitasatospora</taxon>
    </lineage>
</organism>
<name>A0A9W6PM12_9ACTN</name>
<sequence length="55" mass="5759">MEYNDPFSEFVSAVEALHDDGPVGITAHTSNSSAHGWNTSRSAAIAEAPAADVEQ</sequence>
<dbReference type="AlphaFoldDB" id="A0A9W6PM12"/>
<gene>
    <name evidence="1" type="ORF">Kpho01_67710</name>
</gene>
<proteinExistence type="predicted"/>
<protein>
    <submittedName>
        <fullName evidence="1">Uncharacterized protein</fullName>
    </submittedName>
</protein>
<accession>A0A9W6PM12</accession>
<dbReference type="Proteomes" id="UP001165143">
    <property type="component" value="Unassembled WGS sequence"/>
</dbReference>